<evidence type="ECO:0000313" key="18">
    <source>
        <dbReference type="RefSeq" id="XP_032811750.1"/>
    </source>
</evidence>
<feature type="region of interest" description="Disordered" evidence="6">
    <location>
        <begin position="3037"/>
        <end position="3057"/>
    </location>
</feature>
<feature type="compositionally biased region" description="Low complexity" evidence="6">
    <location>
        <begin position="649"/>
        <end position="675"/>
    </location>
</feature>
<dbReference type="RefSeq" id="XP_032811748.1">
    <property type="nucleotide sequence ID" value="XM_032955857.1"/>
</dbReference>
<feature type="region of interest" description="Disordered" evidence="6">
    <location>
        <begin position="989"/>
        <end position="1008"/>
    </location>
</feature>
<evidence type="ECO:0000259" key="7">
    <source>
        <dbReference type="PROSITE" id="PS50252"/>
    </source>
</evidence>
<feature type="compositionally biased region" description="Low complexity" evidence="6">
    <location>
        <begin position="1505"/>
        <end position="1514"/>
    </location>
</feature>
<keyword evidence="4 5" id="KW-0539">Nucleus</keyword>
<evidence type="ECO:0000256" key="3">
    <source>
        <dbReference type="ARBA" id="ARBA00023163"/>
    </source>
</evidence>
<dbReference type="RefSeq" id="XP_032811747.1">
    <property type="nucleotide sequence ID" value="XM_032955856.1"/>
</dbReference>
<dbReference type="SMART" id="SM00353">
    <property type="entry name" value="HLH"/>
    <property type="match status" value="1"/>
</dbReference>
<feature type="compositionally biased region" description="Pro residues" evidence="6">
    <location>
        <begin position="995"/>
        <end position="1004"/>
    </location>
</feature>
<dbReference type="RefSeq" id="XP_032811752.1">
    <property type="nucleotide sequence ID" value="XM_032955861.1"/>
</dbReference>
<dbReference type="GO" id="GO:0005634">
    <property type="term" value="C:nucleus"/>
    <property type="evidence" value="ECO:0007669"/>
    <property type="project" value="UniProtKB-SubCell"/>
</dbReference>
<feature type="compositionally biased region" description="Basic and acidic residues" evidence="6">
    <location>
        <begin position="286"/>
        <end position="301"/>
    </location>
</feature>
<dbReference type="KEGG" id="pmrn:116943203"/>
<dbReference type="RefSeq" id="XP_032811753.1">
    <property type="nucleotide sequence ID" value="XM_032955862.1"/>
</dbReference>
<feature type="compositionally biased region" description="Polar residues" evidence="6">
    <location>
        <begin position="2429"/>
        <end position="2444"/>
    </location>
</feature>
<feature type="domain" description="T-box" evidence="7">
    <location>
        <begin position="79"/>
        <end position="260"/>
    </location>
</feature>
<dbReference type="InterPro" id="IPR036960">
    <property type="entry name" value="T-box_sf"/>
</dbReference>
<feature type="compositionally biased region" description="Low complexity" evidence="6">
    <location>
        <begin position="2864"/>
        <end position="2874"/>
    </location>
</feature>
<dbReference type="InterPro" id="IPR036638">
    <property type="entry name" value="HLH_DNA-bd_sf"/>
</dbReference>
<dbReference type="PANTHER" id="PTHR11267:SF32">
    <property type="entry name" value="MAX GENE-ASSOCIATED PROTEIN"/>
    <property type="match status" value="1"/>
</dbReference>
<feature type="region of interest" description="Disordered" evidence="6">
    <location>
        <begin position="2413"/>
        <end position="2478"/>
    </location>
</feature>
<feature type="compositionally biased region" description="Low complexity" evidence="6">
    <location>
        <begin position="2929"/>
        <end position="2940"/>
    </location>
</feature>
<organism evidence="9 20">
    <name type="scientific">Petromyzon marinus</name>
    <name type="common">Sea lamprey</name>
    <dbReference type="NCBI Taxonomy" id="7757"/>
    <lineage>
        <taxon>Eukaryota</taxon>
        <taxon>Metazoa</taxon>
        <taxon>Chordata</taxon>
        <taxon>Craniata</taxon>
        <taxon>Vertebrata</taxon>
        <taxon>Cyclostomata</taxon>
        <taxon>Hyperoartia</taxon>
        <taxon>Petromyzontiformes</taxon>
        <taxon>Petromyzontidae</taxon>
        <taxon>Petromyzon</taxon>
    </lineage>
</organism>
<feature type="region of interest" description="Disordered" evidence="6">
    <location>
        <begin position="1322"/>
        <end position="1360"/>
    </location>
</feature>
<dbReference type="RefSeq" id="XP_032811751.1">
    <property type="nucleotide sequence ID" value="XM_032955860.1"/>
</dbReference>
<feature type="compositionally biased region" description="Basic and acidic residues" evidence="6">
    <location>
        <begin position="1322"/>
        <end position="1332"/>
    </location>
</feature>
<evidence type="ECO:0000256" key="4">
    <source>
        <dbReference type="ARBA" id="ARBA00023242"/>
    </source>
</evidence>
<dbReference type="RefSeq" id="XP_032811745.1">
    <property type="nucleotide sequence ID" value="XM_032955854.1"/>
</dbReference>
<evidence type="ECO:0000259" key="8">
    <source>
        <dbReference type="PROSITE" id="PS50888"/>
    </source>
</evidence>
<dbReference type="SMART" id="SM00425">
    <property type="entry name" value="TBOX"/>
    <property type="match status" value="1"/>
</dbReference>
<evidence type="ECO:0000313" key="20">
    <source>
        <dbReference type="RefSeq" id="XP_032811752.1"/>
    </source>
</evidence>
<evidence type="ECO:0000256" key="6">
    <source>
        <dbReference type="SAM" id="MobiDB-lite"/>
    </source>
</evidence>
<gene>
    <name evidence="10 11 12 13 14 15 16 17 18 19 20 21" type="primary">MGA</name>
</gene>
<feature type="compositionally biased region" description="Basic and acidic residues" evidence="6">
    <location>
        <begin position="570"/>
        <end position="581"/>
    </location>
</feature>
<feature type="compositionally biased region" description="Low complexity" evidence="6">
    <location>
        <begin position="10"/>
        <end position="23"/>
    </location>
</feature>
<comment type="subcellular location">
    <subcellularLocation>
        <location evidence="5">Nucleus</location>
    </subcellularLocation>
</comment>
<feature type="region of interest" description="Disordered" evidence="6">
    <location>
        <begin position="948"/>
        <end position="970"/>
    </location>
</feature>
<dbReference type="Gene3D" id="4.10.280.10">
    <property type="entry name" value="Helix-loop-helix DNA-binding domain"/>
    <property type="match status" value="1"/>
</dbReference>
<accession>A0AAJ7T5R7</accession>
<feature type="compositionally biased region" description="Basic and acidic residues" evidence="6">
    <location>
        <begin position="1699"/>
        <end position="1713"/>
    </location>
</feature>
<feature type="compositionally biased region" description="Low complexity" evidence="6">
    <location>
        <begin position="2806"/>
        <end position="2842"/>
    </location>
</feature>
<keyword evidence="1" id="KW-0805">Transcription regulation</keyword>
<feature type="region of interest" description="Disordered" evidence="6">
    <location>
        <begin position="259"/>
        <end position="365"/>
    </location>
</feature>
<feature type="region of interest" description="Disordered" evidence="6">
    <location>
        <begin position="3372"/>
        <end position="3454"/>
    </location>
</feature>
<dbReference type="GO" id="GO:0000785">
    <property type="term" value="C:chromatin"/>
    <property type="evidence" value="ECO:0007669"/>
    <property type="project" value="TreeGrafter"/>
</dbReference>
<feature type="region of interest" description="Disordered" evidence="6">
    <location>
        <begin position="747"/>
        <end position="804"/>
    </location>
</feature>
<feature type="region of interest" description="Disordered" evidence="6">
    <location>
        <begin position="3082"/>
        <end position="3112"/>
    </location>
</feature>
<evidence type="ECO:0000256" key="2">
    <source>
        <dbReference type="ARBA" id="ARBA00023125"/>
    </source>
</evidence>
<dbReference type="Pfam" id="PF00907">
    <property type="entry name" value="T-box"/>
    <property type="match status" value="1"/>
</dbReference>
<feature type="region of interest" description="Disordered" evidence="6">
    <location>
        <begin position="1143"/>
        <end position="1170"/>
    </location>
</feature>
<dbReference type="GO" id="GO:0046983">
    <property type="term" value="F:protein dimerization activity"/>
    <property type="evidence" value="ECO:0007669"/>
    <property type="project" value="InterPro"/>
</dbReference>
<feature type="compositionally biased region" description="Polar residues" evidence="6">
    <location>
        <begin position="3386"/>
        <end position="3395"/>
    </location>
</feature>
<dbReference type="RefSeq" id="XP_032811750.1">
    <property type="nucleotide sequence ID" value="XM_032955859.1"/>
</dbReference>
<dbReference type="SUPFAM" id="SSF49417">
    <property type="entry name" value="p53-like transcription factors"/>
    <property type="match status" value="1"/>
</dbReference>
<dbReference type="Proteomes" id="UP001318040">
    <property type="component" value="Chromosome 17"/>
</dbReference>
<evidence type="ECO:0000313" key="13">
    <source>
        <dbReference type="RefSeq" id="XP_032811745.1"/>
    </source>
</evidence>
<keyword evidence="9" id="KW-1185">Reference proteome</keyword>
<feature type="region of interest" description="Disordered" evidence="6">
    <location>
        <begin position="508"/>
        <end position="610"/>
    </location>
</feature>
<feature type="region of interest" description="Disordered" evidence="6">
    <location>
        <begin position="1699"/>
        <end position="1726"/>
    </location>
</feature>
<dbReference type="PROSITE" id="PS50252">
    <property type="entry name" value="TBOX_3"/>
    <property type="match status" value="1"/>
</dbReference>
<protein>
    <submittedName>
        <fullName evidence="10 11">MAX gene-associated protein isoform X1</fullName>
    </submittedName>
</protein>
<feature type="compositionally biased region" description="Polar residues" evidence="6">
    <location>
        <begin position="3259"/>
        <end position="3274"/>
    </location>
</feature>
<feature type="compositionally biased region" description="Polar residues" evidence="6">
    <location>
        <begin position="747"/>
        <end position="757"/>
    </location>
</feature>
<evidence type="ECO:0000313" key="15">
    <source>
        <dbReference type="RefSeq" id="XP_032811747.1"/>
    </source>
</evidence>
<dbReference type="InterPro" id="IPR032060">
    <property type="entry name" value="MGA_dom"/>
</dbReference>
<dbReference type="Pfam" id="PF00010">
    <property type="entry name" value="HLH"/>
    <property type="match status" value="1"/>
</dbReference>
<dbReference type="RefSeq" id="XP_032811744.1">
    <property type="nucleotide sequence ID" value="XM_032955853.1"/>
</dbReference>
<evidence type="ECO:0000313" key="9">
    <source>
        <dbReference type="Proteomes" id="UP001318040"/>
    </source>
</evidence>
<dbReference type="GO" id="GO:0000978">
    <property type="term" value="F:RNA polymerase II cis-regulatory region sequence-specific DNA binding"/>
    <property type="evidence" value="ECO:0007669"/>
    <property type="project" value="InterPro"/>
</dbReference>
<evidence type="ECO:0000313" key="12">
    <source>
        <dbReference type="RefSeq" id="XP_032811744.1"/>
    </source>
</evidence>
<dbReference type="Pfam" id="PF16059">
    <property type="entry name" value="MGA_dom"/>
    <property type="match status" value="1"/>
</dbReference>
<dbReference type="GO" id="GO:0000981">
    <property type="term" value="F:DNA-binding transcription factor activity, RNA polymerase II-specific"/>
    <property type="evidence" value="ECO:0007669"/>
    <property type="project" value="TreeGrafter"/>
</dbReference>
<feature type="compositionally biased region" description="Basic and acidic residues" evidence="6">
    <location>
        <begin position="1590"/>
        <end position="1604"/>
    </location>
</feature>
<dbReference type="PROSITE" id="PS50888">
    <property type="entry name" value="BHLH"/>
    <property type="match status" value="1"/>
</dbReference>
<dbReference type="InterPro" id="IPR046360">
    <property type="entry name" value="T-box_DNA-bd"/>
</dbReference>
<feature type="compositionally biased region" description="Polar residues" evidence="6">
    <location>
        <begin position="2771"/>
        <end position="2782"/>
    </location>
</feature>
<dbReference type="RefSeq" id="XP_032811746.1">
    <property type="nucleotide sequence ID" value="XM_032955855.1"/>
</dbReference>
<feature type="compositionally biased region" description="Polar residues" evidence="6">
    <location>
        <begin position="1144"/>
        <end position="1153"/>
    </location>
</feature>
<feature type="compositionally biased region" description="Basic and acidic residues" evidence="6">
    <location>
        <begin position="590"/>
        <end position="610"/>
    </location>
</feature>
<feature type="compositionally biased region" description="Low complexity" evidence="6">
    <location>
        <begin position="3405"/>
        <end position="3414"/>
    </location>
</feature>
<feature type="compositionally biased region" description="Basic residues" evidence="6">
    <location>
        <begin position="949"/>
        <end position="961"/>
    </location>
</feature>
<dbReference type="Gene3D" id="2.60.40.820">
    <property type="entry name" value="Transcription factor, T-box"/>
    <property type="match status" value="1"/>
</dbReference>
<feature type="compositionally biased region" description="Low complexity" evidence="6">
    <location>
        <begin position="1651"/>
        <end position="1662"/>
    </location>
</feature>
<dbReference type="PANTHER" id="PTHR11267">
    <property type="entry name" value="T-BOX PROTEIN-RELATED"/>
    <property type="match status" value="1"/>
</dbReference>
<feature type="compositionally biased region" description="Polar residues" evidence="6">
    <location>
        <begin position="773"/>
        <end position="784"/>
    </location>
</feature>
<proteinExistence type="predicted"/>
<feature type="region of interest" description="Disordered" evidence="6">
    <location>
        <begin position="1581"/>
        <end position="1662"/>
    </location>
</feature>
<feature type="region of interest" description="Disordered" evidence="6">
    <location>
        <begin position="3187"/>
        <end position="3286"/>
    </location>
</feature>
<feature type="domain" description="BHLH" evidence="8">
    <location>
        <begin position="2570"/>
        <end position="2621"/>
    </location>
</feature>
<evidence type="ECO:0000256" key="1">
    <source>
        <dbReference type="ARBA" id="ARBA00023015"/>
    </source>
</evidence>
<dbReference type="RefSeq" id="XP_032811743.1">
    <property type="nucleotide sequence ID" value="XM_032955852.1"/>
</dbReference>
<evidence type="ECO:0000313" key="21">
    <source>
        <dbReference type="RefSeq" id="XP_032811753.1"/>
    </source>
</evidence>
<dbReference type="RefSeq" id="XP_032811749.1">
    <property type="nucleotide sequence ID" value="XM_032955858.1"/>
</dbReference>
<evidence type="ECO:0000313" key="17">
    <source>
        <dbReference type="RefSeq" id="XP_032811749.1"/>
    </source>
</evidence>
<reference evidence="10 11" key="1">
    <citation type="submission" date="2025-04" db="UniProtKB">
        <authorList>
            <consortium name="RefSeq"/>
        </authorList>
    </citation>
    <scope>IDENTIFICATION</scope>
    <source>
        <tissue evidence="10 11">Sperm</tissue>
    </source>
</reference>
<feature type="region of interest" description="Disordered" evidence="6">
    <location>
        <begin position="2928"/>
        <end position="2947"/>
    </location>
</feature>
<sequence length="3454" mass="369905">MDLLECGGNSSSESSSRVVSPTSSMIPPPTCLLQGMAGVVGAAQEIQQDAISPALSPWKRKEARGMAYTIRSCGFQVTLDNREVWERFHSWGTEMILTKTGRRMFPYCRYKVRGLDPQSCYLMAIDVVPVDGHRYRWGEGCWMPIERGKPQIPDSVYVHQEGVAPGSFWMYESISFSEVKLTNTALGQDGVISLIPMFKYVTRFHIIRANKVPRHLRLDADNVHTFIFPQTEFFAVTAYQNTAITHLKISHSPLAWSAEPKSDALNQDEEGGGDGSGRALNSQQGARERVSLGSSGKRDHACMVGTNDRSYDASRGDGSVGMLEEDVLSDKSTNGDGVKRNKSKRDDNSNGCKDQNTLFDIRKVKDEPNDTWQELVENVDPPSSLGGKGESQVVLQNISLSDCLLPAGNSTCKSNLISKVESARAGAMIVPTSVEQGKDPKCPTSHHPLNQNLFPVVRLKQCNISKPTVKLGELPASVLYSYSIPQISLSRSACGDRPLIVLVSESPPHWSEPTDDVKPSKLCLSEGNGADVSDVEERPGKSPLPIQPLPTIPHLNNEAFSGDAMDVTPEDVKPTRSELDLRLLNLTSVPKDDAKETTEHPDAPRGEYVSEKGSVLPALKIGHTGFSSWVWTPPKEGNAPAFQLPPPSFSSVSSRSGSLCSRSRTPSPTPGSSQPRGRRVAPRGLAWEAPTQRADAAATATHHDPRMEHQADRVDVGGVSFFSFSNKEAMLAHRNMEQEKLETLRLSPTLSDNSADHASTGRAQERIQRLQDRLQSALSQFQKSKGNDESGADPRFVSRTGKTNDVTKIKGWQHKFGLQAPASSSGSAPDMNTLGKNRSVFLSDKLDEYLQEEEKLLEQRPNMYASKAAGVTFQTPRTGSTYVRTLDSVLRRRAGPARSAGEREAFAQTCATSPPPPPPLPLSGVTQKRGALAGRGKISTAALRATQKSFKRGTRGKRCSRGGRYGSRGGKYGGRAEVVATAAPLASPKKVTLPSSPPLTPPSLKPARSCPVSGAALVKNANSRNVNTMLLALEELALLDGKHRTYITTDRAERSITTLLTPQMTATGMKKLSVRFAAATTSTSHSSSPSSTPAASGRCQKEFCRLGCVCDSLGEGRAVPAHCGRPECMLECSCPPQARRQAGLTMSKQSGIADSTEPEDESFGRHKRRKRLPTRLSGTHVFYDDVASDCYAFWKLTGRKGHKRKLEGLEDSEIHKKRIALWSDMDKSTQGNADSASSNDIPATEAQSSKTELPPTSNEIKAQMRDELMAWALEDGYTCARVREYGPSKRSKANLQCTCGKPHCTEKGPSKSNGKFNKEFKGIIPKEEKLEKQSSTLPKASKKETTGSSSSGGALRPPVPPIQTGSVSFIQANALTPLTVAWNVVPPITPVITPLKQQMHPSGLPQSKLIEIVSNCNWEAERTRVLSAIAEYSGGQSSGDVTTVQLGDLQLEISHLDNKERFKEKRDPSMTVSYLSGLPSHMCCSRVKIIYNPKLSSASSPSKQRAAVASVRSSNSGDNASEEQCQQQNELQLNWLQSQQSSPPLEQQSLQPQQLQKQLLQALNQSEEHVQNEIQNSEKELDLNQQEQTQPHEAKKQPDERLENEQQQPQGVQCHSELQQQNEQPEHEPQNRMQSHPLHHQEQRLEDKPKQQQQQSQPQQNKQQLNQVLLLLPKQQQKNEQQQNLVQPQVECKQALEKDVPSHQELKSVEGARAESSPPVKRSMPCSTARVETSAAGTSAAAKGGTLNNKTLFLTTAAAQAVFNSGAKGVNIIQVNGNFVPQAKLVVGQMGALQAMAPAENQQSMVPKRNLTLRGHSPFLQVNGNMVTHAKLLVGQMGSLQAIGQSVGTAPFVSTVGSPSPGTNLAFHAATRLVTTPLSPVSITLPDGTVALPTAGNNAVTHLIVNKVGTLVAGQSFPKSRNLGPSSATSTHVASGAAAAAPGASGATLAAVVPEATDGPVATAGLVAADGPVSTGGLVAADCPVASGGPVTANRLPMADQPVTDDGPVSADGLLTASGPAAAADVVVACGPVADGELVGTSGPVAASRSLAAGRLVATGELEAAVMSAASGETTADDKDSSSATAGLTRAVTTSASAGVPIAVPFTSSSQAVAVNLSGGLQLPTGIPIVREVSLADPQRLVLIPMQPPQVRPPATPTTNNPIRLPTPAPMLLPGQRMVLQPVKASSGMQLYRHPSGQLVQLVPVRSTRPRHPVSTTAEAPKPPSYTTLRTGLVVHTLNPTGLGLQMRPTGTMLTVARTEVPQVASTTRASFSAPKGVEVATLEASKSSSVKAGQLPADNVTKSTVMPSSEAVSKQTAEKVLSGGPMTALEMCLVEATKNLEIKREKELWKERLRKLDMEMSKESKVSPEEICHPIKMEVKLEYPTLISPQAMPGGEQTQAEGDAVNPIVAKTASNEDADKTEEEDSVSNKSGSANTAARETAQSMDDESTEMSSDEDSEVDVENLSEGEVSGINYPEQNMDIETVVDTKMKENLSLLRSRVAQKDGMNSQCALHNPEFSNQELSDSSDSDDDILKEVRPNRSSLMRSLQLEKLIALKLLSVPMDEFYDPKASLHTVNERRRRSELRDLFKNIKNLLGFPAHTKMSKYALLKQAHSEIQHLQEQGDRMIAEKNNQLRRRDALLRKLVGMTQKKEDVIIRKLEYICAKHRIKEKLKLTSPKDHDEDIKTYIIPCNQPLRGRPRKIAPKPSSAGYRQHASSQLASEDEPSSPQARILPPPPPLQSQPKRQTKPHSQHETDSSSQPQARYESQLRPSLNGRAQTKSEFEQQPEDQLEIQPQAESQPEAQSKSPLPSQSESQQEPELPSQLQSQIQCEPQPQLEPQPDSHLPPLKPQLEACASGNEDTTATTACTPTIPAAPPLKSSVVSQATKKPSVARSRPLILTRKRPYAVEAHELPSTTTAVATWTNISSSSSSSAATTSSREDSPIHVTSDGLLMTSHGQVLTLKGKMLPSHSNASGTQIIMAQGVLQGKPLAPKGHDKVGAGVPGIASVTIRLQCVNVPTSGVNTVTQALEYRNSCSDTTSSTVTSTSSRPVPSLLSGSPVCSPAAVEFGASVAMVDKAQVSESPEGAPADGSSWAAGKEVPDGKSSTDFMETTETAGQDEVEVPDSDLFKIVSVTSLAVEQSNECRTKGDEVSPLKDGVADNASVARNDTPCETVSVDSVGSLASAMSPDADDAHQDNADISMTDADTEGPVPVSPTHSYKGSTVNPSPPSSPVPLEPLTLSASTRGDNLSKDHPSSCTPASTRTLPTRNSLRAPLSHRPTRLPSTFLASGCTNAASAMGTIPCSVRLPTLSLSQQATLALQAAARCLPDPPSKPTATTGPPASLSSLQVKVSSAVPATVTTTTTTVVAADGEESPGPLSPGAQATTHSLGATTGKKPALRPMPQLLQMQQSKVPRVTSRTPRSLPPLSRVANPPSPLGGDKTPGERSCLD</sequence>
<dbReference type="GO" id="GO:0045893">
    <property type="term" value="P:positive regulation of DNA-templated transcription"/>
    <property type="evidence" value="ECO:0007669"/>
    <property type="project" value="InterPro"/>
</dbReference>
<evidence type="ECO:0000313" key="10">
    <source>
        <dbReference type="RefSeq" id="XP_032811742.1"/>
    </source>
</evidence>
<feature type="compositionally biased region" description="Acidic residues" evidence="6">
    <location>
        <begin position="2446"/>
        <end position="2467"/>
    </location>
</feature>
<evidence type="ECO:0000313" key="19">
    <source>
        <dbReference type="RefSeq" id="XP_032811751.1"/>
    </source>
</evidence>
<comment type="caution">
    <text evidence="5">Lacks conserved residue(s) required for the propagation of feature annotation.</text>
</comment>
<feature type="compositionally biased region" description="Basic and acidic residues" evidence="6">
    <location>
        <begin position="1639"/>
        <end position="1650"/>
    </location>
</feature>
<dbReference type="InterPro" id="IPR001699">
    <property type="entry name" value="TF_T-box"/>
</dbReference>
<evidence type="ECO:0000313" key="11">
    <source>
        <dbReference type="RefSeq" id="XP_032811743.1"/>
    </source>
</evidence>
<keyword evidence="2 5" id="KW-0238">DNA-binding</keyword>
<evidence type="ECO:0000313" key="14">
    <source>
        <dbReference type="RefSeq" id="XP_032811746.1"/>
    </source>
</evidence>
<evidence type="ECO:0000256" key="5">
    <source>
        <dbReference type="PROSITE-ProRule" id="PRU00201"/>
    </source>
</evidence>
<dbReference type="RefSeq" id="XP_032811742.1">
    <property type="nucleotide sequence ID" value="XM_032955851.1"/>
</dbReference>
<feature type="region of interest" description="Disordered" evidence="6">
    <location>
        <begin position="1496"/>
        <end position="1525"/>
    </location>
</feature>
<feature type="region of interest" description="Disordered" evidence="6">
    <location>
        <begin position="1225"/>
        <end position="1257"/>
    </location>
</feature>
<feature type="region of interest" description="Disordered" evidence="6">
    <location>
        <begin position="1"/>
        <end position="23"/>
    </location>
</feature>
<evidence type="ECO:0000313" key="16">
    <source>
        <dbReference type="RefSeq" id="XP_032811748.1"/>
    </source>
</evidence>
<dbReference type="SUPFAM" id="SSF47459">
    <property type="entry name" value="HLH, helix-loop-helix DNA-binding domain"/>
    <property type="match status" value="1"/>
</dbReference>
<name>A0AAJ7T5R7_PETMA</name>
<dbReference type="GO" id="GO:0001708">
    <property type="term" value="P:cell fate specification"/>
    <property type="evidence" value="ECO:0007669"/>
    <property type="project" value="TreeGrafter"/>
</dbReference>
<dbReference type="InterPro" id="IPR011598">
    <property type="entry name" value="bHLH_dom"/>
</dbReference>
<feature type="compositionally biased region" description="Polar residues" evidence="6">
    <location>
        <begin position="1228"/>
        <end position="1257"/>
    </location>
</feature>
<feature type="compositionally biased region" description="Pro residues" evidence="6">
    <location>
        <begin position="3230"/>
        <end position="3239"/>
    </location>
</feature>
<feature type="compositionally biased region" description="Basic and acidic residues" evidence="6">
    <location>
        <begin position="763"/>
        <end position="772"/>
    </location>
</feature>
<dbReference type="PRINTS" id="PR00937">
    <property type="entry name" value="TBOX"/>
</dbReference>
<feature type="compositionally biased region" description="Polar residues" evidence="6">
    <location>
        <begin position="349"/>
        <end position="358"/>
    </location>
</feature>
<dbReference type="InterPro" id="IPR008967">
    <property type="entry name" value="p53-like_TF_DNA-bd_sf"/>
</dbReference>
<feature type="region of interest" description="Disordered" evidence="6">
    <location>
        <begin position="2692"/>
        <end position="2892"/>
    </location>
</feature>
<feature type="region of interest" description="Disordered" evidence="6">
    <location>
        <begin position="641"/>
        <end position="708"/>
    </location>
</feature>
<keyword evidence="3" id="KW-0804">Transcription</keyword>